<dbReference type="Proteomes" id="UP000178869">
    <property type="component" value="Unassembled WGS sequence"/>
</dbReference>
<gene>
    <name evidence="2" type="ORF">A2828_02615</name>
</gene>
<feature type="transmembrane region" description="Helical" evidence="1">
    <location>
        <begin position="66"/>
        <end position="84"/>
    </location>
</feature>
<evidence type="ECO:0000313" key="2">
    <source>
        <dbReference type="EMBL" id="OHA46764.1"/>
    </source>
</evidence>
<dbReference type="EMBL" id="MHSR01000013">
    <property type="protein sequence ID" value="OHA46764.1"/>
    <property type="molecule type" value="Genomic_DNA"/>
</dbReference>
<evidence type="ECO:0000313" key="3">
    <source>
        <dbReference type="Proteomes" id="UP000178869"/>
    </source>
</evidence>
<protein>
    <submittedName>
        <fullName evidence="2">Uncharacterized protein</fullName>
    </submittedName>
</protein>
<feature type="transmembrane region" description="Helical" evidence="1">
    <location>
        <begin position="43"/>
        <end position="61"/>
    </location>
</feature>
<dbReference type="AlphaFoldDB" id="A0A1G2PEJ7"/>
<keyword evidence="1" id="KW-1133">Transmembrane helix</keyword>
<sequence>MITLFLVISGLLLIIIGLSNKARKEPPVPIAVFGVRPTPSRFAALPLGIIFISIGVFMIIYPINALISYMIIALSVLIATIVYWPHIKK</sequence>
<accession>A0A1G2PEJ7</accession>
<comment type="caution">
    <text evidence="2">The sequence shown here is derived from an EMBL/GenBank/DDBJ whole genome shotgun (WGS) entry which is preliminary data.</text>
</comment>
<keyword evidence="1" id="KW-0812">Transmembrane</keyword>
<keyword evidence="1" id="KW-0472">Membrane</keyword>
<evidence type="ECO:0000256" key="1">
    <source>
        <dbReference type="SAM" id="Phobius"/>
    </source>
</evidence>
<proteinExistence type="predicted"/>
<organism evidence="2 3">
    <name type="scientific">Candidatus Terrybacteria bacterium RIFCSPHIGHO2_01_FULL_43_35</name>
    <dbReference type="NCBI Taxonomy" id="1802361"/>
    <lineage>
        <taxon>Bacteria</taxon>
        <taxon>Candidatus Terryibacteriota</taxon>
    </lineage>
</organism>
<reference evidence="2 3" key="1">
    <citation type="journal article" date="2016" name="Nat. Commun.">
        <title>Thousands of microbial genomes shed light on interconnected biogeochemical processes in an aquifer system.</title>
        <authorList>
            <person name="Anantharaman K."/>
            <person name="Brown C.T."/>
            <person name="Hug L.A."/>
            <person name="Sharon I."/>
            <person name="Castelle C.J."/>
            <person name="Probst A.J."/>
            <person name="Thomas B.C."/>
            <person name="Singh A."/>
            <person name="Wilkins M.J."/>
            <person name="Karaoz U."/>
            <person name="Brodie E.L."/>
            <person name="Williams K.H."/>
            <person name="Hubbard S.S."/>
            <person name="Banfield J.F."/>
        </authorList>
    </citation>
    <scope>NUCLEOTIDE SEQUENCE [LARGE SCALE GENOMIC DNA]</scope>
</reference>
<name>A0A1G2PEJ7_9BACT</name>